<dbReference type="RefSeq" id="WP_163987940.1">
    <property type="nucleotide sequence ID" value="NZ_WUEY01000007.1"/>
</dbReference>
<gene>
    <name evidence="2" type="ORF">GR212_18005</name>
</gene>
<evidence type="ECO:0000256" key="1">
    <source>
        <dbReference type="SAM" id="MobiDB-lite"/>
    </source>
</evidence>
<organism evidence="2 3">
    <name type="scientific">Rhizobium lusitanum</name>
    <dbReference type="NCBI Taxonomy" id="293958"/>
    <lineage>
        <taxon>Bacteria</taxon>
        <taxon>Pseudomonadati</taxon>
        <taxon>Pseudomonadota</taxon>
        <taxon>Alphaproteobacteria</taxon>
        <taxon>Hyphomicrobiales</taxon>
        <taxon>Rhizobiaceae</taxon>
        <taxon>Rhizobium/Agrobacterium group</taxon>
        <taxon>Rhizobium</taxon>
    </lineage>
</organism>
<accession>A0A6L9UBI2</accession>
<comment type="caution">
    <text evidence="2">The sequence shown here is derived from an EMBL/GenBank/DDBJ whole genome shotgun (WGS) entry which is preliminary data.</text>
</comment>
<evidence type="ECO:0000313" key="3">
    <source>
        <dbReference type="Proteomes" id="UP000483035"/>
    </source>
</evidence>
<sequence length="84" mass="9098">MHHNSSLQRKSHGADADHGSLNVTGTFHWPALRDHWKPAMSSPVENLAGNFPGDPALSCASARCAIVGDIDPPFYKAIVDYVRS</sequence>
<dbReference type="AlphaFoldDB" id="A0A6L9UBI2"/>
<dbReference type="Proteomes" id="UP000483035">
    <property type="component" value="Unassembled WGS sequence"/>
</dbReference>
<proteinExistence type="predicted"/>
<feature type="region of interest" description="Disordered" evidence="1">
    <location>
        <begin position="1"/>
        <end position="21"/>
    </location>
</feature>
<protein>
    <submittedName>
        <fullName evidence="2">Uncharacterized protein</fullName>
    </submittedName>
</protein>
<reference evidence="2 3" key="1">
    <citation type="submission" date="2019-12" db="EMBL/GenBank/DDBJ databases">
        <title>Rhizobium genotypes associated with high levels of biological nitrogen fixation by grain legumes in a temperate-maritime cropping system.</title>
        <authorList>
            <person name="Maluk M."/>
            <person name="Francesc Ferrando Molina F."/>
            <person name="Lopez Del Egido L."/>
            <person name="Lafos M."/>
            <person name="Langarica-Fuentes A."/>
            <person name="Gebre Yohannes G."/>
            <person name="Young M.W."/>
            <person name="Martin P."/>
            <person name="Gantlett R."/>
            <person name="Kenicer G."/>
            <person name="Hawes C."/>
            <person name="Begg G.S."/>
            <person name="Quilliam R.S."/>
            <person name="Squire G.R."/>
            <person name="Poole P.S."/>
            <person name="Young P.W."/>
            <person name="Iannetta P.M."/>
            <person name="James E.K."/>
        </authorList>
    </citation>
    <scope>NUCLEOTIDE SEQUENCE [LARGE SCALE GENOMIC DNA]</scope>
    <source>
        <strain evidence="2 3">JHI1118</strain>
    </source>
</reference>
<name>A0A6L9UBI2_9HYPH</name>
<dbReference type="EMBL" id="WUEY01000007">
    <property type="protein sequence ID" value="NEI71477.1"/>
    <property type="molecule type" value="Genomic_DNA"/>
</dbReference>
<evidence type="ECO:0000313" key="2">
    <source>
        <dbReference type="EMBL" id="NEI71477.1"/>
    </source>
</evidence>